<dbReference type="Proteomes" id="UP000245845">
    <property type="component" value="Unassembled WGS sequence"/>
</dbReference>
<dbReference type="PANTHER" id="PTHR31151">
    <property type="entry name" value="PROLINE-TRNA LIGASE (DUF1680)"/>
    <property type="match status" value="1"/>
</dbReference>
<dbReference type="GO" id="GO:0005975">
    <property type="term" value="P:carbohydrate metabolic process"/>
    <property type="evidence" value="ECO:0007669"/>
    <property type="project" value="InterPro"/>
</dbReference>
<feature type="domain" description="Non-reducing end beta-L-arabinofuranosidase-like GH127 catalytic" evidence="1">
    <location>
        <begin position="195"/>
        <end position="574"/>
    </location>
</feature>
<reference evidence="4 5" key="1">
    <citation type="submission" date="2018-05" db="EMBL/GenBank/DDBJ databases">
        <title>The Hungate 1000. A catalogue of reference genomes from the rumen microbiome.</title>
        <authorList>
            <person name="Kelly W."/>
        </authorList>
    </citation>
    <scope>NUCLEOTIDE SEQUENCE [LARGE SCALE GENOMIC DNA]</scope>
    <source>
        <strain evidence="4 5">NLAE-zl-C242</strain>
    </source>
</reference>
<dbReference type="RefSeq" id="WP_109733998.1">
    <property type="nucleotide sequence ID" value="NZ_BAAACK010000001.1"/>
</dbReference>
<dbReference type="InterPro" id="IPR012878">
    <property type="entry name" value="Beta-AFase-like_GH127_cat"/>
</dbReference>
<name>A0A2Y9BNP1_9FIRM</name>
<dbReference type="EMBL" id="QGDL01000027">
    <property type="protein sequence ID" value="PWJ17634.1"/>
    <property type="molecule type" value="Genomic_DNA"/>
</dbReference>
<evidence type="ECO:0000313" key="5">
    <source>
        <dbReference type="Proteomes" id="UP000245845"/>
    </source>
</evidence>
<gene>
    <name evidence="4" type="ORF">A8806_12712</name>
</gene>
<organism evidence="4 5">
    <name type="scientific">Faecalicatena orotica</name>
    <dbReference type="NCBI Taxonomy" id="1544"/>
    <lineage>
        <taxon>Bacteria</taxon>
        <taxon>Bacillati</taxon>
        <taxon>Bacillota</taxon>
        <taxon>Clostridia</taxon>
        <taxon>Lachnospirales</taxon>
        <taxon>Lachnospiraceae</taxon>
        <taxon>Faecalicatena</taxon>
    </lineage>
</organism>
<dbReference type="InterPro" id="IPR049046">
    <property type="entry name" value="Beta-AFase-like_GH127_middle"/>
</dbReference>
<evidence type="ECO:0000259" key="1">
    <source>
        <dbReference type="Pfam" id="PF07944"/>
    </source>
</evidence>
<comment type="caution">
    <text evidence="4">The sequence shown here is derived from an EMBL/GenBank/DDBJ whole genome shotgun (WGS) entry which is preliminary data.</text>
</comment>
<evidence type="ECO:0000259" key="2">
    <source>
        <dbReference type="Pfam" id="PF20578"/>
    </source>
</evidence>
<dbReference type="Pfam" id="PF07944">
    <property type="entry name" value="Beta-AFase-like_GH127_cat"/>
    <property type="match status" value="1"/>
</dbReference>
<dbReference type="AlphaFoldDB" id="A0A2Y9BNP1"/>
<dbReference type="OrthoDB" id="9757939at2"/>
<feature type="domain" description="Atrophied bacterial Ig" evidence="2">
    <location>
        <begin position="20"/>
        <end position="91"/>
    </location>
</feature>
<dbReference type="Pfam" id="PF20578">
    <property type="entry name" value="aBig_2"/>
    <property type="match status" value="1"/>
</dbReference>
<dbReference type="InterPro" id="IPR008928">
    <property type="entry name" value="6-hairpin_glycosidase_sf"/>
</dbReference>
<evidence type="ECO:0000313" key="4">
    <source>
        <dbReference type="EMBL" id="PWJ17634.1"/>
    </source>
</evidence>
<protein>
    <recommendedName>
        <fullName evidence="6">DUF1680 family protein</fullName>
    </recommendedName>
</protein>
<accession>A0A2Y9BNP1</accession>
<keyword evidence="5" id="KW-1185">Reference proteome</keyword>
<evidence type="ECO:0008006" key="6">
    <source>
        <dbReference type="Google" id="ProtNLM"/>
    </source>
</evidence>
<dbReference type="InterPro" id="IPR046780">
    <property type="entry name" value="aBig_2"/>
</dbReference>
<evidence type="ECO:0000259" key="3">
    <source>
        <dbReference type="Pfam" id="PF20736"/>
    </source>
</evidence>
<sequence length="761" mass="87765">MTKTAEMIIEEDIKKVYLGNLNTVEFDLNLPEKGENGSIITWESDNELFLRPDGSVTRPYNGIGDRKVNLHAVFEYDGVVREKTYAVHILEEPKKAAIVKALPLKRSVKKGVLASLPGAVVLLADNGHFFSRHVTWEGGNEQKFDCCGLFRLNGCVKDEDVTAVLDVEVKEICEEEKKDTTPLVRPLDSGETTLLEDSVFYRAMKIAVVYFKSINDDQMLYNFRKAAGIDTFGAAEMDGWDSQECLLRGHTTGHYISALSLCFRETKDRKIYEKLCYMVQELAKCQEVFSNKEGFHDGYLGGYSEEQFDLLEQGERYPKIWAPYYTLHKLLAGMLDAYCFAEIQKALEVAEKAGMWVYNRLSRLTKTECEKMWDTYIAGEYGGMNESFARLYELTKRTEYLETARMFDNDRLFVPMQEKYDVLEGMHANQHIPQIVGCMEMFYATEEKHYYDVAEFFWESVTKYHIFANGGAGDNEMFFEPDGAHSHMTRETSEFCVSYNLLKLTKELFKYCPDVRYMDYYERTMFNHIAAGGDKEPTGETTYFYPLAPGSEKDPKFVNSCCHGTGMESQMKYTESIYFYTEDTLYINLFLNSKTWWEEKDLKVIQCVEKNPGGIHLHFSGSGECCLKIRRPYWCRGEYSVQINNRNAIAKCGSDGYINIQRTRETEDIRIDFSPELRIEMMKDSHDTAVLAYGPYILAALSEKETFLEFDLKGMGPEMGLSAELLDEERLVFRTGKEEGLIWMPLSQIGKEKHHVYWKMK</sequence>
<dbReference type="Pfam" id="PF20736">
    <property type="entry name" value="Glyco_hydro127M"/>
    <property type="match status" value="1"/>
</dbReference>
<dbReference type="SUPFAM" id="SSF48208">
    <property type="entry name" value="Six-hairpin glycosidases"/>
    <property type="match status" value="1"/>
</dbReference>
<feature type="domain" description="Non-reducing end beta-L-arabinofuranosidase-like GH127 middle" evidence="3">
    <location>
        <begin position="584"/>
        <end position="668"/>
    </location>
</feature>
<dbReference type="PANTHER" id="PTHR31151:SF0">
    <property type="entry name" value="PROLINE-TRNA LIGASE (DUF1680)"/>
    <property type="match status" value="1"/>
</dbReference>
<proteinExistence type="predicted"/>